<organism evidence="1 2">
    <name type="scientific">Madurella mycetomatis</name>
    <dbReference type="NCBI Taxonomy" id="100816"/>
    <lineage>
        <taxon>Eukaryota</taxon>
        <taxon>Fungi</taxon>
        <taxon>Dikarya</taxon>
        <taxon>Ascomycota</taxon>
        <taxon>Pezizomycotina</taxon>
        <taxon>Sordariomycetes</taxon>
        <taxon>Sordariomycetidae</taxon>
        <taxon>Sordariales</taxon>
        <taxon>Sordariales incertae sedis</taxon>
        <taxon>Madurella</taxon>
    </lineage>
</organism>
<evidence type="ECO:0000313" key="2">
    <source>
        <dbReference type="Proteomes" id="UP000078237"/>
    </source>
</evidence>
<dbReference type="VEuPathDB" id="FungiDB:MMYC01_208475"/>
<name>A0A175VXQ2_9PEZI</name>
<sequence length="97" mass="11167">MAKKFPKLKKYTKSAKFYDVLFTPWGTCDYTDLHNKVWQAYAAAVAAAYAKEFLALMPHTWFSPAEWHLTVACVAYLLFDAFMHGMCRTDSAFEARI</sequence>
<dbReference type="InterPro" id="IPR035994">
    <property type="entry name" value="Nucleoside_phosphorylase_sf"/>
</dbReference>
<keyword evidence="2" id="KW-1185">Reference proteome</keyword>
<evidence type="ECO:0000313" key="1">
    <source>
        <dbReference type="EMBL" id="KXX76052.1"/>
    </source>
</evidence>
<gene>
    <name evidence="1" type="ORF">MMYC01_208475</name>
</gene>
<dbReference type="GO" id="GO:0009116">
    <property type="term" value="P:nucleoside metabolic process"/>
    <property type="evidence" value="ECO:0007669"/>
    <property type="project" value="InterPro"/>
</dbReference>
<protein>
    <submittedName>
        <fullName evidence="1">Uncharacterized protein</fullName>
    </submittedName>
</protein>
<reference evidence="1 2" key="1">
    <citation type="journal article" date="2016" name="Genome Announc.">
        <title>Genome Sequence of Madurella mycetomatis mm55, Isolated from a Human Mycetoma Case in Sudan.</title>
        <authorList>
            <person name="Smit S."/>
            <person name="Derks M.F."/>
            <person name="Bervoets S."/>
            <person name="Fahal A."/>
            <person name="van Leeuwen W."/>
            <person name="van Belkum A."/>
            <person name="van de Sande W.W."/>
        </authorList>
    </citation>
    <scope>NUCLEOTIDE SEQUENCE [LARGE SCALE GENOMIC DNA]</scope>
    <source>
        <strain evidence="2">mm55</strain>
    </source>
</reference>
<dbReference type="Gene3D" id="3.40.50.1580">
    <property type="entry name" value="Nucleoside phosphorylase domain"/>
    <property type="match status" value="1"/>
</dbReference>
<comment type="caution">
    <text evidence="1">The sequence shown here is derived from an EMBL/GenBank/DDBJ whole genome shotgun (WGS) entry which is preliminary data.</text>
</comment>
<proteinExistence type="predicted"/>
<dbReference type="AlphaFoldDB" id="A0A175VXQ2"/>
<dbReference type="EMBL" id="LCTW02000232">
    <property type="protein sequence ID" value="KXX76052.1"/>
    <property type="molecule type" value="Genomic_DNA"/>
</dbReference>
<dbReference type="Proteomes" id="UP000078237">
    <property type="component" value="Unassembled WGS sequence"/>
</dbReference>
<dbReference type="GO" id="GO:0003824">
    <property type="term" value="F:catalytic activity"/>
    <property type="evidence" value="ECO:0007669"/>
    <property type="project" value="InterPro"/>
</dbReference>
<accession>A0A175VXQ2</accession>